<dbReference type="RefSeq" id="XP_062761039.1">
    <property type="nucleotide sequence ID" value="XM_062904460.1"/>
</dbReference>
<keyword evidence="3" id="KW-1185">Reference proteome</keyword>
<evidence type="ECO:0000313" key="2">
    <source>
        <dbReference type="EMBL" id="KAK4085699.1"/>
    </source>
</evidence>
<proteinExistence type="predicted"/>
<reference evidence="2" key="1">
    <citation type="submission" date="2023-11" db="EMBL/GenBank/DDBJ databases">
        <title>The genome sequences of three competitors of mushroom-forming fungi.</title>
        <authorList>
            <person name="Beijen E."/>
            <person name="Ohm R.A."/>
        </authorList>
    </citation>
    <scope>NUCLEOTIDE SEQUENCE</scope>
    <source>
        <strain evidence="2">CBS 100526</strain>
    </source>
</reference>
<dbReference type="Gene3D" id="1.20.1280.50">
    <property type="match status" value="1"/>
</dbReference>
<dbReference type="GeneID" id="87921468"/>
<dbReference type="EMBL" id="JAWRVG010000001">
    <property type="protein sequence ID" value="KAK4085699.1"/>
    <property type="molecule type" value="Genomic_DNA"/>
</dbReference>
<dbReference type="InterPro" id="IPR001810">
    <property type="entry name" value="F-box_dom"/>
</dbReference>
<sequence length="418" mass="49448">MARTRTIQYRPRRQEPARAPGEIYQMPHSYLDMSPRTAPCVIADIPPEMLLMIMDHLPMPSRLSLALTCKGFYATFHLLTSNVPDEKETSAMLFMLQRDLPKVYFCFWRQKLCPLNQDQNWEGQVGGHDHVKSSLDGDWDLVNKRNFKLMALLWHPVHEEAHLYFMEAYLAMDRHFYGESHGLPLSTLERHLKFEKFIVLNRTAINDRDDWDDDLRKALKVSKACKRTVFDFKPRRGSKAKAFQTPWRFSFDSVPKIIDNELYMARTHTVEGPVVAWEHLARLLESIHLPICCHLRCITETHTYCHIYIARCYNDRSICHKDWNQNHHFQQSGSCKYCYTDYDISLQRDEATKEWRLKVCTYHCLGPCRSPDDLIWDYLVREVCGPMHPFYLDMKHRHLRDPGKARRKWHEDDKGDSS</sequence>
<accession>A0AAE1JG46</accession>
<dbReference type="InterPro" id="IPR036047">
    <property type="entry name" value="F-box-like_dom_sf"/>
</dbReference>
<evidence type="ECO:0000259" key="1">
    <source>
        <dbReference type="PROSITE" id="PS50181"/>
    </source>
</evidence>
<dbReference type="AlphaFoldDB" id="A0AAE1JG46"/>
<name>A0AAE1JG46_9HYPO</name>
<organism evidence="2 3">
    <name type="scientific">Trichoderma aggressivum f. europaeum</name>
    <dbReference type="NCBI Taxonomy" id="173218"/>
    <lineage>
        <taxon>Eukaryota</taxon>
        <taxon>Fungi</taxon>
        <taxon>Dikarya</taxon>
        <taxon>Ascomycota</taxon>
        <taxon>Pezizomycotina</taxon>
        <taxon>Sordariomycetes</taxon>
        <taxon>Hypocreomycetidae</taxon>
        <taxon>Hypocreales</taxon>
        <taxon>Hypocreaceae</taxon>
        <taxon>Trichoderma</taxon>
    </lineage>
</organism>
<dbReference type="SMART" id="SM00256">
    <property type="entry name" value="FBOX"/>
    <property type="match status" value="1"/>
</dbReference>
<feature type="domain" description="F-box" evidence="1">
    <location>
        <begin position="39"/>
        <end position="73"/>
    </location>
</feature>
<gene>
    <name evidence="2" type="ORF">Triagg1_689</name>
</gene>
<evidence type="ECO:0000313" key="3">
    <source>
        <dbReference type="Proteomes" id="UP001273209"/>
    </source>
</evidence>
<dbReference type="Proteomes" id="UP001273209">
    <property type="component" value="Unassembled WGS sequence"/>
</dbReference>
<comment type="caution">
    <text evidence="2">The sequence shown here is derived from an EMBL/GenBank/DDBJ whole genome shotgun (WGS) entry which is preliminary data.</text>
</comment>
<dbReference type="SUPFAM" id="SSF81383">
    <property type="entry name" value="F-box domain"/>
    <property type="match status" value="1"/>
</dbReference>
<protein>
    <recommendedName>
        <fullName evidence="1">F-box domain-containing protein</fullName>
    </recommendedName>
</protein>
<dbReference type="Pfam" id="PF00646">
    <property type="entry name" value="F-box"/>
    <property type="match status" value="1"/>
</dbReference>
<dbReference type="PROSITE" id="PS50181">
    <property type="entry name" value="FBOX"/>
    <property type="match status" value="1"/>
</dbReference>